<evidence type="ECO:0000256" key="3">
    <source>
        <dbReference type="SAM" id="SignalP"/>
    </source>
</evidence>
<dbReference type="InterPro" id="IPR008139">
    <property type="entry name" value="SaposinB_dom"/>
</dbReference>
<evidence type="ECO:0000313" key="6">
    <source>
        <dbReference type="RefSeq" id="XP_034105417.1"/>
    </source>
</evidence>
<dbReference type="InterPro" id="IPR051428">
    <property type="entry name" value="Sphingo_Act-Surfact_Prot"/>
</dbReference>
<dbReference type="InterPro" id="IPR011001">
    <property type="entry name" value="Saposin-like"/>
</dbReference>
<reference evidence="6" key="1">
    <citation type="submission" date="2025-08" db="UniProtKB">
        <authorList>
            <consortium name="RefSeq"/>
        </authorList>
    </citation>
    <scope>IDENTIFICATION</scope>
    <source>
        <strain evidence="6">15112-1751.03</strain>
        <tissue evidence="6">Whole Adult</tissue>
    </source>
</reference>
<gene>
    <name evidence="6" type="primary">LOC117568712</name>
</gene>
<dbReference type="SMART" id="SM00741">
    <property type="entry name" value="SapB"/>
    <property type="match status" value="3"/>
</dbReference>
<evidence type="ECO:0000256" key="2">
    <source>
        <dbReference type="ARBA" id="ARBA00023180"/>
    </source>
</evidence>
<accession>A0A6P8YBR4</accession>
<feature type="domain" description="Saposin B-type" evidence="4">
    <location>
        <begin position="53"/>
        <end position="132"/>
    </location>
</feature>
<evidence type="ECO:0000313" key="5">
    <source>
        <dbReference type="Proteomes" id="UP000515160"/>
    </source>
</evidence>
<dbReference type="GeneID" id="117568712"/>
<name>A0A6P8YBR4_DROAB</name>
<dbReference type="Proteomes" id="UP000515160">
    <property type="component" value="Chromosome 3"/>
</dbReference>
<organism evidence="5 6">
    <name type="scientific">Drosophila albomicans</name>
    <name type="common">Fruit fly</name>
    <dbReference type="NCBI Taxonomy" id="7291"/>
    <lineage>
        <taxon>Eukaryota</taxon>
        <taxon>Metazoa</taxon>
        <taxon>Ecdysozoa</taxon>
        <taxon>Arthropoda</taxon>
        <taxon>Hexapoda</taxon>
        <taxon>Insecta</taxon>
        <taxon>Pterygota</taxon>
        <taxon>Neoptera</taxon>
        <taxon>Endopterygota</taxon>
        <taxon>Diptera</taxon>
        <taxon>Brachycera</taxon>
        <taxon>Muscomorpha</taxon>
        <taxon>Ephydroidea</taxon>
        <taxon>Drosophilidae</taxon>
        <taxon>Drosophila</taxon>
    </lineage>
</organism>
<dbReference type="PANTHER" id="PTHR11480">
    <property type="entry name" value="SAPOSIN-RELATED"/>
    <property type="match status" value="1"/>
</dbReference>
<dbReference type="AlphaFoldDB" id="A0A6P8YBR4"/>
<dbReference type="Pfam" id="PF03489">
    <property type="entry name" value="SapB_2"/>
    <property type="match status" value="1"/>
</dbReference>
<dbReference type="RefSeq" id="XP_034105417.1">
    <property type="nucleotide sequence ID" value="XM_034249526.2"/>
</dbReference>
<evidence type="ECO:0000256" key="1">
    <source>
        <dbReference type="ARBA" id="ARBA00023157"/>
    </source>
</evidence>
<keyword evidence="5" id="KW-1185">Reference proteome</keyword>
<feature type="chain" id="PRO_5028222741" evidence="3">
    <location>
        <begin position="26"/>
        <end position="357"/>
    </location>
</feature>
<feature type="domain" description="Saposin B-type" evidence="4">
    <location>
        <begin position="168"/>
        <end position="248"/>
    </location>
</feature>
<protein>
    <submittedName>
        <fullName evidence="6">Prosaposin-like</fullName>
    </submittedName>
</protein>
<dbReference type="SUPFAM" id="SSF47862">
    <property type="entry name" value="Saposin"/>
    <property type="match status" value="3"/>
</dbReference>
<evidence type="ECO:0000259" key="4">
    <source>
        <dbReference type="PROSITE" id="PS50015"/>
    </source>
</evidence>
<keyword evidence="2" id="KW-0325">Glycoprotein</keyword>
<dbReference type="OrthoDB" id="7542851at2759"/>
<dbReference type="InterPro" id="IPR008138">
    <property type="entry name" value="SapB_2"/>
</dbReference>
<keyword evidence="3" id="KW-0732">Signal</keyword>
<dbReference type="Gene3D" id="1.10.225.10">
    <property type="entry name" value="Saposin-like"/>
    <property type="match status" value="3"/>
</dbReference>
<proteinExistence type="predicted"/>
<feature type="domain" description="Saposin B-type" evidence="4">
    <location>
        <begin position="276"/>
        <end position="357"/>
    </location>
</feature>
<keyword evidence="1" id="KW-1015">Disulfide bond</keyword>
<feature type="signal peptide" evidence="3">
    <location>
        <begin position="1"/>
        <end position="25"/>
    </location>
</feature>
<sequence>MQNGPSLVSGAVFFCFLIVSSTCLGEVGNDVSYQSDSTESDFESKGQSVIQPDQTSCTTCTLMALALKKFVNQHYDMKTALDSVCSVQPNEDLKNKCWEMLETHKLQIIELLSKNVAYQEICRTINMCSLLEDGYENIQLVDTFPESTDDEYSIEKIPFLVEQHNWLKGAECYVCKKVIKKIKKFVEHHNDKGSIERAMVNICQKIRIFPRKCGKMVDKHYNKIIDLILERVNNKKICKRIGMCKCFIRNEDVELFQKDTETSKALQGLQLENPKQGPFRVICEFVLEKFEMLLDTKEKRNDILRRMLFTCDKLPTFMHEPCQDVIHSYGYALLDLLSKVTPHDFCHILANRLDLTN</sequence>
<dbReference type="PROSITE" id="PS50015">
    <property type="entry name" value="SAP_B"/>
    <property type="match status" value="3"/>
</dbReference>